<dbReference type="Proteomes" id="UP000829517">
    <property type="component" value="Unassembled WGS sequence"/>
</dbReference>
<dbReference type="InterPro" id="IPR007863">
    <property type="entry name" value="Peptidase_M16_C"/>
</dbReference>
<dbReference type="InterPro" id="IPR011249">
    <property type="entry name" value="Metalloenz_LuxS/M16"/>
</dbReference>
<protein>
    <submittedName>
        <fullName evidence="4">Insulinase family protein</fullName>
    </submittedName>
</protein>
<comment type="caution">
    <text evidence="4">The sequence shown here is derived from an EMBL/GenBank/DDBJ whole genome shotgun (WGS) entry which is preliminary data.</text>
</comment>
<proteinExistence type="predicted"/>
<keyword evidence="5" id="KW-1185">Reference proteome</keyword>
<feature type="domain" description="Peptidase M16 C-terminal" evidence="3">
    <location>
        <begin position="197"/>
        <end position="376"/>
    </location>
</feature>
<name>A0ABS9IYK1_9FLAO</name>
<keyword evidence="1" id="KW-0732">Signal</keyword>
<evidence type="ECO:0000259" key="2">
    <source>
        <dbReference type="Pfam" id="PF00675"/>
    </source>
</evidence>
<dbReference type="PANTHER" id="PTHR11851">
    <property type="entry name" value="METALLOPROTEASE"/>
    <property type="match status" value="1"/>
</dbReference>
<dbReference type="RefSeq" id="WP_236957220.1">
    <property type="nucleotide sequence ID" value="NZ_JAETXX010000001.1"/>
</dbReference>
<accession>A0ABS9IYK1</accession>
<dbReference type="EMBL" id="JAETXX010000001">
    <property type="protein sequence ID" value="MCF8713244.1"/>
    <property type="molecule type" value="Genomic_DNA"/>
</dbReference>
<evidence type="ECO:0000313" key="4">
    <source>
        <dbReference type="EMBL" id="MCF8713244.1"/>
    </source>
</evidence>
<sequence length="687" mass="75792">MKTKFLSIILLLSVGFTFAQVDRSKQPKPGPAPTINIAEPETFTLKNGLTVMVVENHKLPRVSMTLSIDNSPIVEGDKAGVSQLTGDVLGSGTTSMGKDEFNEKIDFLGANISYGSQSAFASSLSKYFPEILKLMADGAINPVFPQEEFDKKKAQAKEGLKASEKDVSSIASRVTNALSYGKDHPYGEFISEETLENVTLADVKSFYNTYFKPGKAYLVIVGDVKIREVEKLVKENFSSWKKDTTPGVTYSAPKDVQYTQIDFVDMPNAVQSEIGVVNMIDLKMSDPDYHAALIANYIYGGSFSSYLNMNLREEHGFTYGARSSIRTDQYNASKFSASSSVRNAVTDSAVVEFMKEMKRIRLEPVSGEDLVNAKAKYVGNFVLALENPRTIARYALDIKTKNLPDDFYINYLEKINAVTVADVQRVANKYFKLDNSRIVIVGKGSEVADKLEALDYPVNYYDTKANKIEKPNYNVAIPTDVTAKSVLNNYLNAIGGKDKVAAIKSLALTYEGSFNGASIKSEEKRTADKYAQVTYMNNNPMMAVIANGEEFLMKQGGNTVPLPPNMVKDMKDNVGTFAELILLNNDSIKLTGIEKVEGKDAYKIEAPGEVVQMHYFYDVETGLKVKEVSVISMGGQTQNQEALLKDYKEYDGIKFPTTKEAALGGQAVETKLTDAKINPTFTEADFQ</sequence>
<evidence type="ECO:0000313" key="5">
    <source>
        <dbReference type="Proteomes" id="UP000829517"/>
    </source>
</evidence>
<dbReference type="InterPro" id="IPR011765">
    <property type="entry name" value="Pept_M16_N"/>
</dbReference>
<evidence type="ECO:0000259" key="3">
    <source>
        <dbReference type="Pfam" id="PF05193"/>
    </source>
</evidence>
<dbReference type="Gene3D" id="3.30.830.10">
    <property type="entry name" value="Metalloenzyme, LuxS/M16 peptidase-like"/>
    <property type="match status" value="2"/>
</dbReference>
<feature type="chain" id="PRO_5046190772" evidence="1">
    <location>
        <begin position="20"/>
        <end position="687"/>
    </location>
</feature>
<reference evidence="4 5" key="1">
    <citation type="submission" date="2021-01" db="EMBL/GenBank/DDBJ databases">
        <title>Genome sequencing of Joostella atrarenae M1-2 (= KCTC 23194).</title>
        <authorList>
            <person name="Zakaria M.R."/>
            <person name="Lam M.Q."/>
            <person name="Chong C.S."/>
        </authorList>
    </citation>
    <scope>NUCLEOTIDE SEQUENCE [LARGE SCALE GENOMIC DNA]</scope>
    <source>
        <strain evidence="4 5">M1-2</strain>
    </source>
</reference>
<dbReference type="InterPro" id="IPR050361">
    <property type="entry name" value="MPP/UQCRC_Complex"/>
</dbReference>
<organism evidence="4 5">
    <name type="scientific">Joostella atrarenae</name>
    <dbReference type="NCBI Taxonomy" id="679257"/>
    <lineage>
        <taxon>Bacteria</taxon>
        <taxon>Pseudomonadati</taxon>
        <taxon>Bacteroidota</taxon>
        <taxon>Flavobacteriia</taxon>
        <taxon>Flavobacteriales</taxon>
        <taxon>Flavobacteriaceae</taxon>
        <taxon>Joostella</taxon>
    </lineage>
</organism>
<feature type="domain" description="Peptidase M16 N-terminal" evidence="2">
    <location>
        <begin position="52"/>
        <end position="169"/>
    </location>
</feature>
<dbReference type="Pfam" id="PF00675">
    <property type="entry name" value="Peptidase_M16"/>
    <property type="match status" value="1"/>
</dbReference>
<feature type="signal peptide" evidence="1">
    <location>
        <begin position="1"/>
        <end position="19"/>
    </location>
</feature>
<dbReference type="SUPFAM" id="SSF63411">
    <property type="entry name" value="LuxS/MPP-like metallohydrolase"/>
    <property type="match status" value="2"/>
</dbReference>
<gene>
    <name evidence="4" type="ORF">JM658_00240</name>
</gene>
<evidence type="ECO:0000256" key="1">
    <source>
        <dbReference type="SAM" id="SignalP"/>
    </source>
</evidence>
<dbReference type="Pfam" id="PF05193">
    <property type="entry name" value="Peptidase_M16_C"/>
    <property type="match status" value="1"/>
</dbReference>